<evidence type="ECO:0000313" key="3">
    <source>
        <dbReference type="EMBL" id="MFC5427326.1"/>
    </source>
</evidence>
<dbReference type="CDD" id="cd03813">
    <property type="entry name" value="GT4-like"/>
    <property type="match status" value="1"/>
</dbReference>
<dbReference type="SUPFAM" id="SSF53756">
    <property type="entry name" value="UDP-Glycosyltransferase/glycogen phosphorylase"/>
    <property type="match status" value="1"/>
</dbReference>
<reference evidence="4" key="1">
    <citation type="journal article" date="2019" name="Int. J. Syst. Evol. Microbiol.">
        <title>The Global Catalogue of Microorganisms (GCM) 10K type strain sequencing project: providing services to taxonomists for standard genome sequencing and annotation.</title>
        <authorList>
            <consortium name="The Broad Institute Genomics Platform"/>
            <consortium name="The Broad Institute Genome Sequencing Center for Infectious Disease"/>
            <person name="Wu L."/>
            <person name="Ma J."/>
        </authorList>
    </citation>
    <scope>NUCLEOTIDE SEQUENCE [LARGE SCALE GENOMIC DNA]</scope>
    <source>
        <strain evidence="4">CCUG 56042</strain>
    </source>
</reference>
<dbReference type="EMBL" id="JBHSMP010000003">
    <property type="protein sequence ID" value="MFC5427326.1"/>
    <property type="molecule type" value="Genomic_DNA"/>
</dbReference>
<comment type="caution">
    <text evidence="3">The sequence shown here is derived from an EMBL/GenBank/DDBJ whole genome shotgun (WGS) entry which is preliminary data.</text>
</comment>
<dbReference type="PANTHER" id="PTHR12526">
    <property type="entry name" value="GLYCOSYLTRANSFERASE"/>
    <property type="match status" value="1"/>
</dbReference>
<dbReference type="InterPro" id="IPR047691">
    <property type="entry name" value="PelF-like"/>
</dbReference>
<organism evidence="3 4">
    <name type="scientific">Paraburkholderia denitrificans</name>
    <dbReference type="NCBI Taxonomy" id="694025"/>
    <lineage>
        <taxon>Bacteria</taxon>
        <taxon>Pseudomonadati</taxon>
        <taxon>Pseudomonadota</taxon>
        <taxon>Betaproteobacteria</taxon>
        <taxon>Burkholderiales</taxon>
        <taxon>Burkholderiaceae</taxon>
        <taxon>Paraburkholderia</taxon>
    </lineage>
</organism>
<feature type="region of interest" description="Disordered" evidence="1">
    <location>
        <begin position="509"/>
        <end position="534"/>
    </location>
</feature>
<accession>A0ABW0J2S5</accession>
<dbReference type="RefSeq" id="WP_377708685.1">
    <property type="nucleotide sequence ID" value="NZ_JBHSMP010000003.1"/>
</dbReference>
<dbReference type="Gene3D" id="3.40.50.2000">
    <property type="entry name" value="Glycogen Phosphorylase B"/>
    <property type="match status" value="2"/>
</dbReference>
<name>A0ABW0J2S5_9BURK</name>
<proteinExistence type="predicted"/>
<sequence>MNTSLYRRAAQTDICLLLEGTFPYVRGGVSSWVNDMIRAYPQRQFGIVFIGGRKEDYPKPAYPLPGNVVHFEEHFLYGTAPVEPKQHRRKVRGDREAFALSATFHELLRERDRQPEISAMMVELISMLAQGGKLDVDQFLHSRESWEYIEQEYRERCTDPSFTDYFWTVRNMHQPLWQLANVAAQTVQARVYHTISTGYAGYLGALLHHRTGRPLVVSEHGIYTKERKIDLLQSRWIRDNRGVFERDMSDVSYFRDLWLRFFEALGRLAYDAADEIVALYEGNRQRQIADGARAALTRTIPNGIDVDALMPLVERRTARTRHVVALIGRVVPIKDIKTFIRAIFIAARAMPDIEGWIVGPEDEDPDYAHECHALAQSLGLERNLKFLGFRRIDEVLPEIDVLALSSISEALPLVVLEGFAAGVPSITTDVGACRELIEGADPEDRALGSAGAVVQIANPAGLASAAIDLLTDEPRWLAAQRAGMARAQRYYRRSQMIERYEAIYARASAQPERGHDGSSAGAASPQPGHAARGCPFHAKTQTLAHATTRGGTLAALRALFNRSR</sequence>
<dbReference type="PANTHER" id="PTHR12526:SF608">
    <property type="entry name" value="PELF"/>
    <property type="match status" value="1"/>
</dbReference>
<protein>
    <submittedName>
        <fullName evidence="3">GT4 family glycosyltransferase PelF</fullName>
    </submittedName>
</protein>
<evidence type="ECO:0000259" key="2">
    <source>
        <dbReference type="Pfam" id="PF11997"/>
    </source>
</evidence>
<dbReference type="InterPro" id="IPR022622">
    <property type="entry name" value="DUF3492"/>
</dbReference>
<evidence type="ECO:0000256" key="1">
    <source>
        <dbReference type="SAM" id="MobiDB-lite"/>
    </source>
</evidence>
<dbReference type="Pfam" id="PF11997">
    <property type="entry name" value="DUF3492"/>
    <property type="match status" value="1"/>
</dbReference>
<feature type="domain" description="DUF3492" evidence="2">
    <location>
        <begin position="12"/>
        <end position="294"/>
    </location>
</feature>
<gene>
    <name evidence="3" type="primary">pelF</name>
    <name evidence="3" type="ORF">ACFPTO_00640</name>
</gene>
<evidence type="ECO:0000313" key="4">
    <source>
        <dbReference type="Proteomes" id="UP001596103"/>
    </source>
</evidence>
<dbReference type="NCBIfam" id="NF038011">
    <property type="entry name" value="PelF"/>
    <property type="match status" value="1"/>
</dbReference>
<keyword evidence="4" id="KW-1185">Reference proteome</keyword>
<dbReference type="Proteomes" id="UP001596103">
    <property type="component" value="Unassembled WGS sequence"/>
</dbReference>
<dbReference type="Pfam" id="PF13692">
    <property type="entry name" value="Glyco_trans_1_4"/>
    <property type="match status" value="1"/>
</dbReference>